<dbReference type="InterPro" id="IPR036388">
    <property type="entry name" value="WH-like_DNA-bd_sf"/>
</dbReference>
<sequence>MDRPSQPDTEAGRSTVDTVMSLLGAFDERHRVMGVRELARRSGIPRSTAHRAIGQLVAWGALERTDDGVQIGVRLFEIGTLAPTHARLREAALPYAHHLAEFTRLTVNLAVREGSQIVYLEKITQASHRVSHTRLGGRGDAHATGLGKALLAFASASEIDAVLSQPLRPVTPHTIVDPALLRRDLAATRARRVAFDLEESRAGLFCVASPILDAAGAPIAAISVTGATTRAQVEEHAGALRTAALAIGRAVAP</sequence>
<keyword evidence="2" id="KW-0238">DNA-binding</keyword>
<dbReference type="GO" id="GO:0003700">
    <property type="term" value="F:DNA-binding transcription factor activity"/>
    <property type="evidence" value="ECO:0007669"/>
    <property type="project" value="TreeGrafter"/>
</dbReference>
<dbReference type="PROSITE" id="PS51078">
    <property type="entry name" value="ICLR_ED"/>
    <property type="match status" value="1"/>
</dbReference>
<dbReference type="InterPro" id="IPR050707">
    <property type="entry name" value="HTH_MetabolicPath_Reg"/>
</dbReference>
<keyword evidence="3" id="KW-0804">Transcription</keyword>
<feature type="domain" description="HTH iclR-type" evidence="4">
    <location>
        <begin position="13"/>
        <end position="80"/>
    </location>
</feature>
<dbReference type="GO" id="GO:0045892">
    <property type="term" value="P:negative regulation of DNA-templated transcription"/>
    <property type="evidence" value="ECO:0007669"/>
    <property type="project" value="TreeGrafter"/>
</dbReference>
<dbReference type="PROSITE" id="PS51077">
    <property type="entry name" value="HTH_ICLR"/>
    <property type="match status" value="1"/>
</dbReference>
<dbReference type="Gene3D" id="3.30.450.40">
    <property type="match status" value="1"/>
</dbReference>
<dbReference type="GO" id="GO:0003677">
    <property type="term" value="F:DNA binding"/>
    <property type="evidence" value="ECO:0007669"/>
    <property type="project" value="UniProtKB-KW"/>
</dbReference>
<evidence type="ECO:0000256" key="3">
    <source>
        <dbReference type="ARBA" id="ARBA00023163"/>
    </source>
</evidence>
<evidence type="ECO:0000259" key="4">
    <source>
        <dbReference type="PROSITE" id="PS51077"/>
    </source>
</evidence>
<accession>A0AAU0MJN2</accession>
<dbReference type="SUPFAM" id="SSF46785">
    <property type="entry name" value="Winged helix' DNA-binding domain"/>
    <property type="match status" value="1"/>
</dbReference>
<dbReference type="Proteomes" id="UP001329313">
    <property type="component" value="Chromosome"/>
</dbReference>
<dbReference type="InterPro" id="IPR036390">
    <property type="entry name" value="WH_DNA-bd_sf"/>
</dbReference>
<proteinExistence type="predicted"/>
<dbReference type="AlphaFoldDB" id="A0AAU0MJN2"/>
<dbReference type="PANTHER" id="PTHR30136">
    <property type="entry name" value="HELIX-TURN-HELIX TRANSCRIPTIONAL REGULATOR, ICLR FAMILY"/>
    <property type="match status" value="1"/>
</dbReference>
<dbReference type="KEGG" id="mliy:RYJ27_01715"/>
<evidence type="ECO:0000256" key="1">
    <source>
        <dbReference type="ARBA" id="ARBA00023015"/>
    </source>
</evidence>
<name>A0AAU0MJN2_9MICO</name>
<dbReference type="SUPFAM" id="SSF55781">
    <property type="entry name" value="GAF domain-like"/>
    <property type="match status" value="1"/>
</dbReference>
<dbReference type="RefSeq" id="WP_330171071.1">
    <property type="nucleotide sequence ID" value="NZ_CP137080.1"/>
</dbReference>
<reference evidence="6 7" key="1">
    <citation type="submission" date="2023-10" db="EMBL/GenBank/DDBJ databases">
        <title>Y20.</title>
        <authorList>
            <person name="Zhang G."/>
            <person name="Ding Y."/>
        </authorList>
    </citation>
    <scope>NUCLEOTIDE SEQUENCE [LARGE SCALE GENOMIC DNA]</scope>
    <source>
        <strain evidence="6 7">Y20</strain>
    </source>
</reference>
<evidence type="ECO:0000313" key="6">
    <source>
        <dbReference type="EMBL" id="WOQ69977.1"/>
    </source>
</evidence>
<keyword evidence="7" id="KW-1185">Reference proteome</keyword>
<evidence type="ECO:0000256" key="2">
    <source>
        <dbReference type="ARBA" id="ARBA00023125"/>
    </source>
</evidence>
<dbReference type="InterPro" id="IPR029016">
    <property type="entry name" value="GAF-like_dom_sf"/>
</dbReference>
<evidence type="ECO:0000313" key="7">
    <source>
        <dbReference type="Proteomes" id="UP001329313"/>
    </source>
</evidence>
<dbReference type="EMBL" id="CP137080">
    <property type="protein sequence ID" value="WOQ69977.1"/>
    <property type="molecule type" value="Genomic_DNA"/>
</dbReference>
<dbReference type="Gene3D" id="1.10.10.10">
    <property type="entry name" value="Winged helix-like DNA-binding domain superfamily/Winged helix DNA-binding domain"/>
    <property type="match status" value="1"/>
</dbReference>
<dbReference type="Pfam" id="PF01614">
    <property type="entry name" value="IclR_C"/>
    <property type="match status" value="1"/>
</dbReference>
<organism evidence="6 7">
    <name type="scientific">Microbacterium limosum</name>
    <dbReference type="NCBI Taxonomy" id="3079935"/>
    <lineage>
        <taxon>Bacteria</taxon>
        <taxon>Bacillati</taxon>
        <taxon>Actinomycetota</taxon>
        <taxon>Actinomycetes</taxon>
        <taxon>Micrococcales</taxon>
        <taxon>Microbacteriaceae</taxon>
        <taxon>Microbacterium</taxon>
    </lineage>
</organism>
<dbReference type="Pfam" id="PF09339">
    <property type="entry name" value="HTH_IclR"/>
    <property type="match status" value="1"/>
</dbReference>
<protein>
    <submittedName>
        <fullName evidence="6">IclR family transcriptional regulator</fullName>
    </submittedName>
</protein>
<keyword evidence="1" id="KW-0805">Transcription regulation</keyword>
<dbReference type="InterPro" id="IPR014757">
    <property type="entry name" value="Tscrpt_reg_IclR_C"/>
</dbReference>
<evidence type="ECO:0000259" key="5">
    <source>
        <dbReference type="PROSITE" id="PS51078"/>
    </source>
</evidence>
<gene>
    <name evidence="6" type="ORF">RYJ27_01715</name>
</gene>
<dbReference type="PANTHER" id="PTHR30136:SF24">
    <property type="entry name" value="HTH-TYPE TRANSCRIPTIONAL REPRESSOR ALLR"/>
    <property type="match status" value="1"/>
</dbReference>
<dbReference type="InterPro" id="IPR005471">
    <property type="entry name" value="Tscrpt_reg_IclR_N"/>
</dbReference>
<dbReference type="SMART" id="SM00346">
    <property type="entry name" value="HTH_ICLR"/>
    <property type="match status" value="1"/>
</dbReference>
<feature type="domain" description="IclR-ED" evidence="5">
    <location>
        <begin position="74"/>
        <end position="253"/>
    </location>
</feature>